<evidence type="ECO:0000256" key="2">
    <source>
        <dbReference type="ARBA" id="ARBA00006679"/>
    </source>
</evidence>
<evidence type="ECO:0000256" key="5">
    <source>
        <dbReference type="ARBA" id="ARBA00022989"/>
    </source>
</evidence>
<evidence type="ECO:0000256" key="4">
    <source>
        <dbReference type="ARBA" id="ARBA00022692"/>
    </source>
</evidence>
<dbReference type="InterPro" id="IPR051907">
    <property type="entry name" value="DoxX-like_oxidoreductase"/>
</dbReference>
<feature type="transmembrane region" description="Helical" evidence="7">
    <location>
        <begin position="60"/>
        <end position="89"/>
    </location>
</feature>
<evidence type="ECO:0000256" key="6">
    <source>
        <dbReference type="ARBA" id="ARBA00023136"/>
    </source>
</evidence>
<gene>
    <name evidence="8" type="ORF">OG579_15865</name>
</gene>
<dbReference type="RefSeq" id="WP_045821603.1">
    <property type="nucleotide sequence ID" value="NZ_CP108021.1"/>
</dbReference>
<protein>
    <submittedName>
        <fullName evidence="8">DoxX family protein</fullName>
    </submittedName>
</protein>
<feature type="transmembrane region" description="Helical" evidence="7">
    <location>
        <begin position="7"/>
        <end position="25"/>
    </location>
</feature>
<dbReference type="Pfam" id="PF07681">
    <property type="entry name" value="DoxX"/>
    <property type="match status" value="1"/>
</dbReference>
<dbReference type="Proteomes" id="UP001432128">
    <property type="component" value="Chromosome"/>
</dbReference>
<evidence type="ECO:0000256" key="3">
    <source>
        <dbReference type="ARBA" id="ARBA00022475"/>
    </source>
</evidence>
<keyword evidence="5 7" id="KW-1133">Transmembrane helix</keyword>
<evidence type="ECO:0000256" key="7">
    <source>
        <dbReference type="SAM" id="Phobius"/>
    </source>
</evidence>
<proteinExistence type="inferred from homology"/>
<keyword evidence="4 7" id="KW-0812">Transmembrane</keyword>
<dbReference type="PANTHER" id="PTHR33452:SF1">
    <property type="entry name" value="INNER MEMBRANE PROTEIN YPHA-RELATED"/>
    <property type="match status" value="1"/>
</dbReference>
<evidence type="ECO:0000313" key="9">
    <source>
        <dbReference type="Proteomes" id="UP001432128"/>
    </source>
</evidence>
<dbReference type="PANTHER" id="PTHR33452">
    <property type="entry name" value="OXIDOREDUCTASE CATD-RELATED"/>
    <property type="match status" value="1"/>
</dbReference>
<organism evidence="8 9">
    <name type="scientific">Williamsia herbipolensis</name>
    <dbReference type="NCBI Taxonomy" id="1603258"/>
    <lineage>
        <taxon>Bacteria</taxon>
        <taxon>Bacillati</taxon>
        <taxon>Actinomycetota</taxon>
        <taxon>Actinomycetes</taxon>
        <taxon>Mycobacteriales</taxon>
        <taxon>Nocardiaceae</taxon>
        <taxon>Williamsia</taxon>
    </lineage>
</organism>
<sequence length="139" mass="14919">MGASRSLTSLIARVILGIIFIMHGWQKLHTNGIAATQKGFAAMDAPFPEFSAHYATWVEFVGGILLILGVLVPLVSILLIIDMIGAIFVAHVDKGFWNYDGGYEFPLALIAALIAVGLVNTGRTGVDGYVMSRRGRANT</sequence>
<dbReference type="EMBL" id="CP108021">
    <property type="protein sequence ID" value="WUM19177.1"/>
    <property type="molecule type" value="Genomic_DNA"/>
</dbReference>
<keyword evidence="3" id="KW-1003">Cell membrane</keyword>
<evidence type="ECO:0000256" key="1">
    <source>
        <dbReference type="ARBA" id="ARBA00004651"/>
    </source>
</evidence>
<dbReference type="InterPro" id="IPR032808">
    <property type="entry name" value="DoxX"/>
</dbReference>
<keyword evidence="6 7" id="KW-0472">Membrane</keyword>
<dbReference type="KEGG" id="whr:OG579_15865"/>
<dbReference type="GO" id="GO:0005886">
    <property type="term" value="C:plasma membrane"/>
    <property type="evidence" value="ECO:0007669"/>
    <property type="project" value="UniProtKB-SubCell"/>
</dbReference>
<accession>A0AAU4JZI5</accession>
<dbReference type="AlphaFoldDB" id="A0AAU4JZI5"/>
<reference evidence="8 9" key="1">
    <citation type="submission" date="2022-10" db="EMBL/GenBank/DDBJ databases">
        <title>The complete genomes of actinobacterial strains from the NBC collection.</title>
        <authorList>
            <person name="Joergensen T.S."/>
            <person name="Alvarez Arevalo M."/>
            <person name="Sterndorff E.B."/>
            <person name="Faurdal D."/>
            <person name="Vuksanovic O."/>
            <person name="Mourched A.-S."/>
            <person name="Charusanti P."/>
            <person name="Shaw S."/>
            <person name="Blin K."/>
            <person name="Weber T."/>
        </authorList>
    </citation>
    <scope>NUCLEOTIDE SEQUENCE [LARGE SCALE GENOMIC DNA]</scope>
    <source>
        <strain evidence="8 9">NBC_00319</strain>
    </source>
</reference>
<name>A0AAU4JZI5_9NOCA</name>
<comment type="subcellular location">
    <subcellularLocation>
        <location evidence="1">Cell membrane</location>
        <topology evidence="1">Multi-pass membrane protein</topology>
    </subcellularLocation>
</comment>
<feature type="transmembrane region" description="Helical" evidence="7">
    <location>
        <begin position="101"/>
        <end position="119"/>
    </location>
</feature>
<evidence type="ECO:0000313" key="8">
    <source>
        <dbReference type="EMBL" id="WUM19177.1"/>
    </source>
</evidence>
<comment type="similarity">
    <text evidence="2">Belongs to the DoxX family.</text>
</comment>
<keyword evidence="9" id="KW-1185">Reference proteome</keyword>